<name>A0AAP0HWI2_9MAGN</name>
<organism evidence="1 2">
    <name type="scientific">Stephania yunnanensis</name>
    <dbReference type="NCBI Taxonomy" id="152371"/>
    <lineage>
        <taxon>Eukaryota</taxon>
        <taxon>Viridiplantae</taxon>
        <taxon>Streptophyta</taxon>
        <taxon>Embryophyta</taxon>
        <taxon>Tracheophyta</taxon>
        <taxon>Spermatophyta</taxon>
        <taxon>Magnoliopsida</taxon>
        <taxon>Ranunculales</taxon>
        <taxon>Menispermaceae</taxon>
        <taxon>Menispermoideae</taxon>
        <taxon>Cissampelideae</taxon>
        <taxon>Stephania</taxon>
    </lineage>
</organism>
<dbReference type="Proteomes" id="UP001420932">
    <property type="component" value="Unassembled WGS sequence"/>
</dbReference>
<reference evidence="1 2" key="1">
    <citation type="submission" date="2024-01" db="EMBL/GenBank/DDBJ databases">
        <title>Genome assemblies of Stephania.</title>
        <authorList>
            <person name="Yang L."/>
        </authorList>
    </citation>
    <scope>NUCLEOTIDE SEQUENCE [LARGE SCALE GENOMIC DNA]</scope>
    <source>
        <strain evidence="1">YNDBR</strain>
        <tissue evidence="1">Leaf</tissue>
    </source>
</reference>
<accession>A0AAP0HWI2</accession>
<dbReference type="EMBL" id="JBBNAF010000011">
    <property type="protein sequence ID" value="KAK9099404.1"/>
    <property type="molecule type" value="Genomic_DNA"/>
</dbReference>
<keyword evidence="2" id="KW-1185">Reference proteome</keyword>
<comment type="caution">
    <text evidence="1">The sequence shown here is derived from an EMBL/GenBank/DDBJ whole genome shotgun (WGS) entry which is preliminary data.</text>
</comment>
<evidence type="ECO:0000313" key="2">
    <source>
        <dbReference type="Proteomes" id="UP001420932"/>
    </source>
</evidence>
<dbReference type="AlphaFoldDB" id="A0AAP0HWI2"/>
<sequence>MVKFKDDAPLPPIFLLWNTFVESNAKEYGTGFARKSALQSCILKDGGDITDGTFIYLGDGGGGDDDDVLGDGGGGEEGNRKASAVTMVAMGVVYDYGKAAEAAHNELLVAGMVVVVVVTILKD</sequence>
<proteinExistence type="predicted"/>
<gene>
    <name evidence="1" type="ORF">Syun_026449</name>
</gene>
<protein>
    <submittedName>
        <fullName evidence="1">Uncharacterized protein</fullName>
    </submittedName>
</protein>
<evidence type="ECO:0000313" key="1">
    <source>
        <dbReference type="EMBL" id="KAK9099404.1"/>
    </source>
</evidence>